<dbReference type="RefSeq" id="WP_082364214.1">
    <property type="nucleotide sequence ID" value="NZ_CP012600.1"/>
</dbReference>
<sequence>MKYFTIDWYKEMHVSGFLVFPETKEEWNESIEFWIAYKKNHKEDLKSRKNDLLKFLPETLPSPIHFIKNFKNPNGVNFIEKLDEDDELELLD</sequence>
<reference evidence="1 2" key="2">
    <citation type="journal article" date="2016" name="Int. J. Syst. Evol. Microbiol.">
        <title>Bacillus gobiensis sp. nov., isolated from a soil sample.</title>
        <authorList>
            <person name="Liu B."/>
            <person name="Liu G.H."/>
            <person name="Cetin S."/>
            <person name="Schumann P."/>
            <person name="Pan Z.Z."/>
            <person name="Chen Q.Q."/>
        </authorList>
    </citation>
    <scope>NUCLEOTIDE SEQUENCE [LARGE SCALE GENOMIC DNA]</scope>
    <source>
        <strain evidence="1 2">FJAT-4402</strain>
    </source>
</reference>
<dbReference type="Pfam" id="PF13315">
    <property type="entry name" value="DUF4085"/>
    <property type="match status" value="1"/>
</dbReference>
<dbReference type="PATRIC" id="fig|1441095.3.peg.4353"/>
<evidence type="ECO:0000313" key="1">
    <source>
        <dbReference type="EMBL" id="ALC83504.1"/>
    </source>
</evidence>
<keyword evidence="2" id="KW-1185">Reference proteome</keyword>
<proteinExistence type="predicted"/>
<protein>
    <submittedName>
        <fullName evidence="1">Uncharacterized protein</fullName>
    </submittedName>
</protein>
<dbReference type="InterPro" id="IPR025144">
    <property type="entry name" value="DUF4085"/>
</dbReference>
<dbReference type="EMBL" id="CP012600">
    <property type="protein sequence ID" value="ALC83504.1"/>
    <property type="molecule type" value="Genomic_DNA"/>
</dbReference>
<dbReference type="STRING" id="1441095.AM592_19670"/>
<evidence type="ECO:0000313" key="2">
    <source>
        <dbReference type="Proteomes" id="UP000067625"/>
    </source>
</evidence>
<name>A0A0M4FMF5_9BACI</name>
<organism evidence="1 2">
    <name type="scientific">Bacillus gobiensis</name>
    <dbReference type="NCBI Taxonomy" id="1441095"/>
    <lineage>
        <taxon>Bacteria</taxon>
        <taxon>Bacillati</taxon>
        <taxon>Bacillota</taxon>
        <taxon>Bacilli</taxon>
        <taxon>Bacillales</taxon>
        <taxon>Bacillaceae</taxon>
        <taxon>Bacillus</taxon>
    </lineage>
</organism>
<dbReference type="AlphaFoldDB" id="A0A0M4FMF5"/>
<dbReference type="Proteomes" id="UP000067625">
    <property type="component" value="Chromosome"/>
</dbReference>
<gene>
    <name evidence="1" type="ORF">AM592_19670</name>
</gene>
<accession>A0A0M4FMF5</accession>
<reference evidence="2" key="1">
    <citation type="submission" date="2015-08" db="EMBL/GenBank/DDBJ databases">
        <title>Genome sequencing project for genomic taxonomy and phylogenomics of Bacillus-like bacteria.</title>
        <authorList>
            <person name="Liu B."/>
            <person name="Wang J."/>
            <person name="Zhu Y."/>
            <person name="Liu G."/>
            <person name="Chen Q."/>
            <person name="Chen Z."/>
            <person name="Lan J."/>
            <person name="Che J."/>
            <person name="Ge C."/>
            <person name="Shi H."/>
            <person name="Pan Z."/>
            <person name="Liu X."/>
        </authorList>
    </citation>
    <scope>NUCLEOTIDE SEQUENCE [LARGE SCALE GENOMIC DNA]</scope>
    <source>
        <strain evidence="2">FJAT-4402</strain>
    </source>
</reference>